<dbReference type="STRING" id="76947.GCA_002080435_00174"/>
<sequence length="300" mass="33370">MSRSSAPAERADVYTRITTEIIAAIEAGAGTWRMPWHHDGAAVTRPENFSSHKRYRGVNVLALWAAAQVSGYASGLWGTYRQWQAVDAQVRKGERGTTVVFWKQAASNVDQDHDDGDQRPGRMFARAFTVFNLAQVEGYEPAPVTLLPETERLAHAEAFVAALNIPITEGAYDAHYRIDLDQIFMPPFSAFHDAAAHMGTLLHESGHATGAKHRLDRNFQDRFKRDWLPIEEACAELTASFVLADLGIAHHPRPDHAAYVASWLSALKKDPRAIFTAASKAQQAADWMWAQQPQREELAA</sequence>
<dbReference type="EMBL" id="JFZA02000016">
    <property type="protein sequence ID" value="KFG90102.1"/>
    <property type="molecule type" value="Genomic_DNA"/>
</dbReference>
<dbReference type="GO" id="GO:0003697">
    <property type="term" value="F:single-stranded DNA binding"/>
    <property type="evidence" value="ECO:0007669"/>
    <property type="project" value="InterPro"/>
</dbReference>
<organism evidence="3 4">
    <name type="scientific">Sphingobium herbicidovorans (strain ATCC 700291 / DSM 11019 / CCUG 56400 / KCTC 2939 / LMG 18315 / NBRC 16415 / MH)</name>
    <name type="common">Sphingomonas herbicidovorans</name>
    <dbReference type="NCBI Taxonomy" id="1219045"/>
    <lineage>
        <taxon>Bacteria</taxon>
        <taxon>Pseudomonadati</taxon>
        <taxon>Pseudomonadota</taxon>
        <taxon>Alphaproteobacteria</taxon>
        <taxon>Sphingomonadales</taxon>
        <taxon>Sphingomonadaceae</taxon>
        <taxon>Sphingobium</taxon>
    </lineage>
</organism>
<gene>
    <name evidence="3" type="ORF">BV98_002160</name>
</gene>
<dbReference type="InterPro" id="IPR013610">
    <property type="entry name" value="ArdC_N"/>
</dbReference>
<evidence type="ECO:0000259" key="2">
    <source>
        <dbReference type="Pfam" id="PF18818"/>
    </source>
</evidence>
<dbReference type="Pfam" id="PF18818">
    <property type="entry name" value="MPTase-PolyVal"/>
    <property type="match status" value="1"/>
</dbReference>
<evidence type="ECO:0000313" key="3">
    <source>
        <dbReference type="EMBL" id="KFG90102.1"/>
    </source>
</evidence>
<dbReference type="RefSeq" id="WP_015449374.1">
    <property type="nucleotide sequence ID" value="NZ_BCZD01000054.1"/>
</dbReference>
<reference evidence="3" key="1">
    <citation type="submission" date="2014-08" db="EMBL/GenBank/DDBJ databases">
        <title>Draft genome sequences of Sphingobium herbicidovorans.</title>
        <authorList>
            <person name="Gan H.M."/>
            <person name="Gan H.Y."/>
            <person name="Savka M.A."/>
        </authorList>
    </citation>
    <scope>NUCLEOTIDE SEQUENCE [LARGE SCALE GENOMIC DNA]</scope>
    <source>
        <strain evidence="3">NBRC 16415</strain>
    </source>
</reference>
<accession>A0A086P9N4</accession>
<dbReference type="Pfam" id="PF08401">
    <property type="entry name" value="ArdcN"/>
    <property type="match status" value="1"/>
</dbReference>
<dbReference type="PIRSF" id="PIRSF037112">
    <property type="entry name" value="Antirestriction_ArdC"/>
    <property type="match status" value="1"/>
</dbReference>
<dbReference type="Proteomes" id="UP000024284">
    <property type="component" value="Unassembled WGS sequence"/>
</dbReference>
<dbReference type="InterPro" id="IPR017113">
    <property type="entry name" value="Antirestriction_ArdC"/>
</dbReference>
<dbReference type="OrthoDB" id="9792687at2"/>
<dbReference type="InterPro" id="IPR041459">
    <property type="entry name" value="MPTase-PolyVal"/>
</dbReference>
<dbReference type="AlphaFoldDB" id="A0A086P9N4"/>
<evidence type="ECO:0008006" key="5">
    <source>
        <dbReference type="Google" id="ProtNLM"/>
    </source>
</evidence>
<comment type="caution">
    <text evidence="3">The sequence shown here is derived from an EMBL/GenBank/DDBJ whole genome shotgun (WGS) entry which is preliminary data.</text>
</comment>
<feature type="domain" description="N-terminal" evidence="1">
    <location>
        <begin position="12"/>
        <end position="131"/>
    </location>
</feature>
<proteinExistence type="predicted"/>
<dbReference type="eggNOG" id="COG4227">
    <property type="taxonomic scope" value="Bacteria"/>
</dbReference>
<keyword evidence="4" id="KW-1185">Reference proteome</keyword>
<protein>
    <recommendedName>
        <fullName evidence="5">Antirestriction protein ArdC</fullName>
    </recommendedName>
</protein>
<evidence type="ECO:0000259" key="1">
    <source>
        <dbReference type="Pfam" id="PF08401"/>
    </source>
</evidence>
<feature type="domain" description="Polyvalent protein metallopeptidase" evidence="2">
    <location>
        <begin position="155"/>
        <end position="280"/>
    </location>
</feature>
<evidence type="ECO:0000313" key="4">
    <source>
        <dbReference type="Proteomes" id="UP000024284"/>
    </source>
</evidence>
<name>A0A086P9N4_SPHHM</name>
<dbReference type="PATRIC" id="fig|1219045.3.peg.2201"/>